<dbReference type="InterPro" id="IPR003604">
    <property type="entry name" value="Matrin/U1-like-C_Znf_C2H2"/>
</dbReference>
<evidence type="ECO:0000259" key="6">
    <source>
        <dbReference type="PROSITE" id="PS50076"/>
    </source>
</evidence>
<dbReference type="PANTHER" id="PTHR44029:SF1">
    <property type="entry name" value="DNAJ HOMOLOG SUBFAMILY C MEMBER 21"/>
    <property type="match status" value="1"/>
</dbReference>
<comment type="caution">
    <text evidence="7">The sequence shown here is derived from an EMBL/GenBank/DDBJ whole genome shotgun (WGS) entry which is preliminary data.</text>
</comment>
<feature type="compositionally biased region" description="Acidic residues" evidence="5">
    <location>
        <begin position="336"/>
        <end position="370"/>
    </location>
</feature>
<dbReference type="SMART" id="SM00451">
    <property type="entry name" value="ZnF_U1"/>
    <property type="match status" value="1"/>
</dbReference>
<feature type="region of interest" description="Disordered" evidence="5">
    <location>
        <begin position="228"/>
        <end position="252"/>
    </location>
</feature>
<sequence length="538" mass="63399">MKCHYEVLEISREADDGEIKSAYRKQALKWHPDKNLDNADFAKEQFQLVQQAYEVLSDKQERAWYDAHRDQILRGSNSEFQDRSLDVFQYFTTTCFKSFGDDENGFYTVYRKVFDQVAKEDIEFMDKEEFTEIPGFGKSDSDYDEVVKHFYDYWMSYSTKKSYSWLDPYDIREGRGDRRLLKIIEKENKKARQKFRKERNEEIRNLVAFVRKRDKRVQAYKKAMEEKNLENRKKQHELNKQRRLERNQQHAVEKQGEWMKFDNVKSQLEEMEKHLAQEFGEELSNSEEETEALSNLYCVACNKVFKNPKAFENHESSKKHKENIEILTQVMLEEEEENLSDIAEDNDMEEDREEDDLLLDQEEQKEEFSEETTKVSESSDEDDKSNSKPQKKSKKKKSKNVIVAQMEEAIETELDISKVCDDDFDFGTSKSQRKKSNKKNNTNKSKLNTNTVDKTSTGSTVGKEEIPKGPSIKERKKDRKKNKRDSDISEIDTNHCCVTCKGNFPSKNKLFDHLKKSGHGVYLSSKKATKKTIAQNEL</sequence>
<protein>
    <recommendedName>
        <fullName evidence="4">DnaJ homolog subfamily C member 21</fullName>
    </recommendedName>
</protein>
<dbReference type="Pfam" id="PF12171">
    <property type="entry name" value="zf-C2H2_jaz"/>
    <property type="match status" value="1"/>
</dbReference>
<feature type="compositionally biased region" description="Basic and acidic residues" evidence="5">
    <location>
        <begin position="462"/>
        <end position="475"/>
    </location>
</feature>
<evidence type="ECO:0000256" key="4">
    <source>
        <dbReference type="ARBA" id="ARBA00074367"/>
    </source>
</evidence>
<feature type="region of interest" description="Disordered" evidence="5">
    <location>
        <begin position="426"/>
        <end position="488"/>
    </location>
</feature>
<dbReference type="InterPro" id="IPR036236">
    <property type="entry name" value="Znf_C2H2_sf"/>
</dbReference>
<evidence type="ECO:0000256" key="1">
    <source>
        <dbReference type="ARBA" id="ARBA00022723"/>
    </source>
</evidence>
<reference evidence="7" key="1">
    <citation type="submission" date="2020-08" db="EMBL/GenBank/DDBJ databases">
        <title>Genome sequencing and assembly of the red palm weevil Rhynchophorus ferrugineus.</title>
        <authorList>
            <person name="Dias G.B."/>
            <person name="Bergman C.M."/>
            <person name="Manee M."/>
        </authorList>
    </citation>
    <scope>NUCLEOTIDE SEQUENCE</scope>
    <source>
        <strain evidence="7">AA-2017</strain>
        <tissue evidence="7">Whole larva</tissue>
    </source>
</reference>
<dbReference type="InterPro" id="IPR018253">
    <property type="entry name" value="DnaJ_domain_CS"/>
</dbReference>
<dbReference type="PROSITE" id="PS00636">
    <property type="entry name" value="DNAJ_1"/>
    <property type="match status" value="1"/>
</dbReference>
<dbReference type="InterPro" id="IPR054076">
    <property type="entry name" value="ZUO1-like_ZHD"/>
</dbReference>
<dbReference type="PROSITE" id="PS00028">
    <property type="entry name" value="ZINC_FINGER_C2H2_1"/>
    <property type="match status" value="2"/>
</dbReference>
<keyword evidence="1" id="KW-0479">Metal-binding</keyword>
<dbReference type="PRINTS" id="PR00625">
    <property type="entry name" value="JDOMAIN"/>
</dbReference>
<dbReference type="GO" id="GO:0005737">
    <property type="term" value="C:cytoplasm"/>
    <property type="evidence" value="ECO:0007669"/>
    <property type="project" value="TreeGrafter"/>
</dbReference>
<dbReference type="SMART" id="SM00355">
    <property type="entry name" value="ZnF_C2H2"/>
    <property type="match status" value="2"/>
</dbReference>
<evidence type="ECO:0000256" key="3">
    <source>
        <dbReference type="ARBA" id="ARBA00022833"/>
    </source>
</evidence>
<dbReference type="SUPFAM" id="SSF46565">
    <property type="entry name" value="Chaperone J-domain"/>
    <property type="match status" value="1"/>
</dbReference>
<dbReference type="EMBL" id="JAACXV010013864">
    <property type="protein sequence ID" value="KAF7272050.1"/>
    <property type="molecule type" value="Genomic_DNA"/>
</dbReference>
<dbReference type="InterPro" id="IPR036869">
    <property type="entry name" value="J_dom_sf"/>
</dbReference>
<dbReference type="AlphaFoldDB" id="A0A834I603"/>
<feature type="region of interest" description="Disordered" evidence="5">
    <location>
        <begin position="336"/>
        <end position="401"/>
    </location>
</feature>
<dbReference type="OrthoDB" id="552049at2759"/>
<dbReference type="GO" id="GO:0008270">
    <property type="term" value="F:zinc ion binding"/>
    <property type="evidence" value="ECO:0007669"/>
    <property type="project" value="UniProtKB-KW"/>
</dbReference>
<evidence type="ECO:0000313" key="8">
    <source>
        <dbReference type="Proteomes" id="UP000625711"/>
    </source>
</evidence>
<evidence type="ECO:0000313" key="7">
    <source>
        <dbReference type="EMBL" id="KAF7272050.1"/>
    </source>
</evidence>
<dbReference type="PANTHER" id="PTHR44029">
    <property type="entry name" value="DNAJ HOMOLOG SUBFAMILY C MEMBER 21"/>
    <property type="match status" value="1"/>
</dbReference>
<dbReference type="FunFam" id="1.10.287.110:FF:000046">
    <property type="entry name" value="dnaJ homolog subfamily C member 21"/>
    <property type="match status" value="1"/>
</dbReference>
<name>A0A834I603_RHYFE</name>
<dbReference type="CDD" id="cd06257">
    <property type="entry name" value="DnaJ"/>
    <property type="match status" value="1"/>
</dbReference>
<dbReference type="GO" id="GO:0003676">
    <property type="term" value="F:nucleic acid binding"/>
    <property type="evidence" value="ECO:0007669"/>
    <property type="project" value="InterPro"/>
</dbReference>
<gene>
    <name evidence="7" type="ORF">GWI33_015136</name>
</gene>
<dbReference type="Gene3D" id="3.30.160.60">
    <property type="entry name" value="Classic Zinc Finger"/>
    <property type="match status" value="1"/>
</dbReference>
<evidence type="ECO:0000256" key="2">
    <source>
        <dbReference type="ARBA" id="ARBA00022771"/>
    </source>
</evidence>
<feature type="domain" description="J" evidence="6">
    <location>
        <begin position="3"/>
        <end position="69"/>
    </location>
</feature>
<dbReference type="InterPro" id="IPR013087">
    <property type="entry name" value="Znf_C2H2_type"/>
</dbReference>
<feature type="compositionally biased region" description="Low complexity" evidence="5">
    <location>
        <begin position="439"/>
        <end position="451"/>
    </location>
</feature>
<evidence type="ECO:0000256" key="5">
    <source>
        <dbReference type="SAM" id="MobiDB-lite"/>
    </source>
</evidence>
<dbReference type="InterPro" id="IPR022755">
    <property type="entry name" value="Znf_C2H2_jaz"/>
</dbReference>
<feature type="region of interest" description="Disordered" evidence="5">
    <location>
        <begin position="519"/>
        <end position="538"/>
    </location>
</feature>
<keyword evidence="3" id="KW-0862">Zinc</keyword>
<organism evidence="7 8">
    <name type="scientific">Rhynchophorus ferrugineus</name>
    <name type="common">Red palm weevil</name>
    <name type="synonym">Curculio ferrugineus</name>
    <dbReference type="NCBI Taxonomy" id="354439"/>
    <lineage>
        <taxon>Eukaryota</taxon>
        <taxon>Metazoa</taxon>
        <taxon>Ecdysozoa</taxon>
        <taxon>Arthropoda</taxon>
        <taxon>Hexapoda</taxon>
        <taxon>Insecta</taxon>
        <taxon>Pterygota</taxon>
        <taxon>Neoptera</taxon>
        <taxon>Endopterygota</taxon>
        <taxon>Coleoptera</taxon>
        <taxon>Polyphaga</taxon>
        <taxon>Cucujiformia</taxon>
        <taxon>Curculionidae</taxon>
        <taxon>Dryophthorinae</taxon>
        <taxon>Rhynchophorus</taxon>
    </lineage>
</organism>
<dbReference type="SUPFAM" id="SSF57667">
    <property type="entry name" value="beta-beta-alpha zinc fingers"/>
    <property type="match status" value="1"/>
</dbReference>
<feature type="compositionally biased region" description="Basic residues" evidence="5">
    <location>
        <begin position="389"/>
        <end position="399"/>
    </location>
</feature>
<keyword evidence="8" id="KW-1185">Reference proteome</keyword>
<accession>A0A834I603</accession>
<dbReference type="Gene3D" id="1.10.287.110">
    <property type="entry name" value="DnaJ domain"/>
    <property type="match status" value="1"/>
</dbReference>
<dbReference type="PROSITE" id="PS50076">
    <property type="entry name" value="DNAJ_2"/>
    <property type="match status" value="1"/>
</dbReference>
<keyword evidence="2" id="KW-0863">Zinc-finger</keyword>
<dbReference type="Pfam" id="PF21884">
    <property type="entry name" value="ZUO1-like_ZHD"/>
    <property type="match status" value="1"/>
</dbReference>
<proteinExistence type="predicted"/>
<dbReference type="InterPro" id="IPR001623">
    <property type="entry name" value="DnaJ_domain"/>
</dbReference>
<dbReference type="InterPro" id="IPR051964">
    <property type="entry name" value="Chaperone_stress_response"/>
</dbReference>
<dbReference type="SMART" id="SM00271">
    <property type="entry name" value="DnaJ"/>
    <property type="match status" value="1"/>
</dbReference>
<dbReference type="Proteomes" id="UP000625711">
    <property type="component" value="Unassembled WGS sequence"/>
</dbReference>
<dbReference type="Pfam" id="PF00226">
    <property type="entry name" value="DnaJ"/>
    <property type="match status" value="1"/>
</dbReference>